<keyword evidence="4" id="KW-1185">Reference proteome</keyword>
<feature type="signal peptide" evidence="2">
    <location>
        <begin position="1"/>
        <end position="28"/>
    </location>
</feature>
<evidence type="ECO:0000256" key="2">
    <source>
        <dbReference type="SAM" id="SignalP"/>
    </source>
</evidence>
<evidence type="ECO:0000256" key="1">
    <source>
        <dbReference type="SAM" id="MobiDB-lite"/>
    </source>
</evidence>
<evidence type="ECO:0000313" key="3">
    <source>
        <dbReference type="EMBL" id="TXK45318.1"/>
    </source>
</evidence>
<dbReference type="OrthoDB" id="9812120at2"/>
<accession>A0A5C8K4U3</accession>
<evidence type="ECO:0000313" key="4">
    <source>
        <dbReference type="Proteomes" id="UP000321926"/>
    </source>
</evidence>
<proteinExistence type="predicted"/>
<feature type="region of interest" description="Disordered" evidence="1">
    <location>
        <begin position="21"/>
        <end position="41"/>
    </location>
</feature>
<comment type="caution">
    <text evidence="3">The sequence shown here is derived from an EMBL/GenBank/DDBJ whole genome shotgun (WGS) entry which is preliminary data.</text>
</comment>
<dbReference type="AlphaFoldDB" id="A0A5C8K4U3"/>
<dbReference type="EMBL" id="VRTY01000044">
    <property type="protein sequence ID" value="TXK45318.1"/>
    <property type="molecule type" value="Genomic_DNA"/>
</dbReference>
<protein>
    <recommendedName>
        <fullName evidence="5">Lipoprotein</fullName>
    </recommendedName>
</protein>
<name>A0A5C8K4U3_9BACT</name>
<evidence type="ECO:0008006" key="5">
    <source>
        <dbReference type="Google" id="ProtNLM"/>
    </source>
</evidence>
<feature type="chain" id="PRO_5022883882" description="Lipoprotein" evidence="2">
    <location>
        <begin position="29"/>
        <end position="330"/>
    </location>
</feature>
<keyword evidence="2" id="KW-0732">Signal</keyword>
<dbReference type="Proteomes" id="UP000321926">
    <property type="component" value="Unassembled WGS sequence"/>
</dbReference>
<sequence length="330" mass="36746">MWPWQLPVWLLVTTLLSACSTDSTPEQAEETSPTEATAPDTNAAAVAPPAEAPAPTPDTLYHYPGPKPLPGAILPAQRIVAFYGNPLSKRMGILGELPPEQMLAQLDQEVANWQKADSLTPVKPALHLIVVTAQGQPGRGSKYRLRMTDKLIEDVLEMAKLRDALVFLDVQIGRSSLQEELPRLAQFLRLPHVHLGIDAEFAMPEGGVPGRRIGSYDAADINYASGFLADLVKEHQLPPKLLIVHRFTQGMIKNYQNISLKEQVQIVMHMDGWGPPALKKDTFRRYVQKEPVQFSGFKIFYKNDLRNGSRLMTPAEILALEPTPLYIQYQ</sequence>
<organism evidence="3 4">
    <name type="scientific">Pontibacter qinzhouensis</name>
    <dbReference type="NCBI Taxonomy" id="2603253"/>
    <lineage>
        <taxon>Bacteria</taxon>
        <taxon>Pseudomonadati</taxon>
        <taxon>Bacteroidota</taxon>
        <taxon>Cytophagia</taxon>
        <taxon>Cytophagales</taxon>
        <taxon>Hymenobacteraceae</taxon>
        <taxon>Pontibacter</taxon>
    </lineage>
</organism>
<reference evidence="3 4" key="1">
    <citation type="submission" date="2019-08" db="EMBL/GenBank/DDBJ databases">
        <authorList>
            <person name="Shi S."/>
        </authorList>
    </citation>
    <scope>NUCLEOTIDE SEQUENCE [LARGE SCALE GENOMIC DNA]</scope>
    <source>
        <strain evidence="3 4">GY10130</strain>
    </source>
</reference>
<gene>
    <name evidence="3" type="ORF">FVR03_12660</name>
</gene>